<name>A0A347UCE1_9RHOB</name>
<dbReference type="OrthoDB" id="9804958at2"/>
<dbReference type="GO" id="GO:0006351">
    <property type="term" value="P:DNA-templated transcription"/>
    <property type="evidence" value="ECO:0007669"/>
    <property type="project" value="TreeGrafter"/>
</dbReference>
<dbReference type="PRINTS" id="PR00039">
    <property type="entry name" value="HTHLYSR"/>
</dbReference>
<dbReference type="PANTHER" id="PTHR30537">
    <property type="entry name" value="HTH-TYPE TRANSCRIPTIONAL REGULATOR"/>
    <property type="match status" value="1"/>
</dbReference>
<dbReference type="InterPro" id="IPR000847">
    <property type="entry name" value="LysR_HTH_N"/>
</dbReference>
<dbReference type="InterPro" id="IPR036390">
    <property type="entry name" value="WH_DNA-bd_sf"/>
</dbReference>
<feature type="domain" description="HTH lysR-type" evidence="5">
    <location>
        <begin position="8"/>
        <end position="65"/>
    </location>
</feature>
<evidence type="ECO:0000256" key="4">
    <source>
        <dbReference type="ARBA" id="ARBA00023163"/>
    </source>
</evidence>
<dbReference type="SUPFAM" id="SSF53850">
    <property type="entry name" value="Periplasmic binding protein-like II"/>
    <property type="match status" value="1"/>
</dbReference>
<dbReference type="PANTHER" id="PTHR30537:SF74">
    <property type="entry name" value="HTH-TYPE TRANSCRIPTIONAL REGULATOR TRPI"/>
    <property type="match status" value="1"/>
</dbReference>
<dbReference type="InterPro" id="IPR058163">
    <property type="entry name" value="LysR-type_TF_proteobact-type"/>
</dbReference>
<accession>A0A347UCE1</accession>
<proteinExistence type="inferred from homology"/>
<evidence type="ECO:0000256" key="3">
    <source>
        <dbReference type="ARBA" id="ARBA00023125"/>
    </source>
</evidence>
<organism evidence="6 7">
    <name type="scientific">Profundibacter amoris</name>
    <dbReference type="NCBI Taxonomy" id="2171755"/>
    <lineage>
        <taxon>Bacteria</taxon>
        <taxon>Pseudomonadati</taxon>
        <taxon>Pseudomonadota</taxon>
        <taxon>Alphaproteobacteria</taxon>
        <taxon>Rhodobacterales</taxon>
        <taxon>Paracoccaceae</taxon>
        <taxon>Profundibacter</taxon>
    </lineage>
</organism>
<dbReference type="InterPro" id="IPR005119">
    <property type="entry name" value="LysR_subst-bd"/>
</dbReference>
<dbReference type="InterPro" id="IPR036388">
    <property type="entry name" value="WH-like_DNA-bd_sf"/>
</dbReference>
<keyword evidence="7" id="KW-1185">Reference proteome</keyword>
<dbReference type="PROSITE" id="PS50931">
    <property type="entry name" value="HTH_LYSR"/>
    <property type="match status" value="1"/>
</dbReference>
<evidence type="ECO:0000256" key="2">
    <source>
        <dbReference type="ARBA" id="ARBA00023015"/>
    </source>
</evidence>
<keyword evidence="3" id="KW-0238">DNA-binding</keyword>
<dbReference type="KEGG" id="pamo:BAR1_00360"/>
<dbReference type="GO" id="GO:0003700">
    <property type="term" value="F:DNA-binding transcription factor activity"/>
    <property type="evidence" value="ECO:0007669"/>
    <property type="project" value="InterPro"/>
</dbReference>
<keyword evidence="2" id="KW-0805">Transcription regulation</keyword>
<comment type="similarity">
    <text evidence="1">Belongs to the LysR transcriptional regulatory family.</text>
</comment>
<dbReference type="GO" id="GO:0043565">
    <property type="term" value="F:sequence-specific DNA binding"/>
    <property type="evidence" value="ECO:0007669"/>
    <property type="project" value="TreeGrafter"/>
</dbReference>
<evidence type="ECO:0000259" key="5">
    <source>
        <dbReference type="PROSITE" id="PS50931"/>
    </source>
</evidence>
<gene>
    <name evidence="6" type="ORF">BAR1_00360</name>
</gene>
<dbReference type="EMBL" id="CP032125">
    <property type="protein sequence ID" value="AXX96519.1"/>
    <property type="molecule type" value="Genomic_DNA"/>
</dbReference>
<sequence>MTLRKKLPSAQSLFAFESAARTLNFTDAGALLNVTQPAISKNIAALETHLGTRLFLREKSGLMLTSDGETLYRALHLSFAAIEVAIDQISHNIAQKNVLTLSLSTSFAAHWLIPQMPEFRRDFPDVTLNYQLTGGEVTGALGSCDLGLRLETNVASEDHAVPFAPEWLVAVASPGYIKKNGMLDAPLAGGAHSLVKLDSPRISWRNFLNATGQSLNTSLPEIRVPDYSVVLQTALNGRGAALGYVTSCSYLLREGLLIPALPRTLKTNKNYCMVTNPNSHNLQLAEDVHHWICNQSSRILADIATSFPDFDVVTRPDWLEAAY</sequence>
<dbReference type="RefSeq" id="WP_118941177.1">
    <property type="nucleotide sequence ID" value="NZ_CP032125.1"/>
</dbReference>
<dbReference type="Gene3D" id="1.10.10.10">
    <property type="entry name" value="Winged helix-like DNA-binding domain superfamily/Winged helix DNA-binding domain"/>
    <property type="match status" value="1"/>
</dbReference>
<evidence type="ECO:0000313" key="7">
    <source>
        <dbReference type="Proteomes" id="UP000261704"/>
    </source>
</evidence>
<dbReference type="AlphaFoldDB" id="A0A347UCE1"/>
<reference evidence="6 7" key="1">
    <citation type="submission" date="2018-09" db="EMBL/GenBank/DDBJ databases">
        <title>Profundibacter amoris BAR1 gen. nov., sp. nov., a new member of the Roseobacter clade isolated at Lokis Castle Vent Field on the Arctic Mid-Oceanic Ridge.</title>
        <authorList>
            <person name="Le Moine Bauer S."/>
            <person name="Sjoeberg A.G."/>
            <person name="L'Haridon S."/>
            <person name="Stokke R."/>
            <person name="Roalkvam I."/>
            <person name="Steen I.H."/>
            <person name="Dahle H."/>
        </authorList>
    </citation>
    <scope>NUCLEOTIDE SEQUENCE [LARGE SCALE GENOMIC DNA]</scope>
    <source>
        <strain evidence="6 7">BAR1</strain>
    </source>
</reference>
<protein>
    <submittedName>
        <fullName evidence="6">LysR family transcriptional regulator</fullName>
    </submittedName>
</protein>
<dbReference type="SUPFAM" id="SSF46785">
    <property type="entry name" value="Winged helix' DNA-binding domain"/>
    <property type="match status" value="1"/>
</dbReference>
<keyword evidence="4" id="KW-0804">Transcription</keyword>
<evidence type="ECO:0000313" key="6">
    <source>
        <dbReference type="EMBL" id="AXX96519.1"/>
    </source>
</evidence>
<evidence type="ECO:0000256" key="1">
    <source>
        <dbReference type="ARBA" id="ARBA00009437"/>
    </source>
</evidence>
<dbReference type="Pfam" id="PF00126">
    <property type="entry name" value="HTH_1"/>
    <property type="match status" value="1"/>
</dbReference>
<dbReference type="Gene3D" id="3.40.190.290">
    <property type="match status" value="1"/>
</dbReference>
<dbReference type="Proteomes" id="UP000261704">
    <property type="component" value="Chromosome"/>
</dbReference>
<dbReference type="Pfam" id="PF03466">
    <property type="entry name" value="LysR_substrate"/>
    <property type="match status" value="1"/>
</dbReference>